<dbReference type="Pfam" id="PF13847">
    <property type="entry name" value="Methyltransf_31"/>
    <property type="match status" value="1"/>
</dbReference>
<dbReference type="PANTHER" id="PTHR12176:SF80">
    <property type="entry name" value="EEF1A LYSINE METHYLTRANSFERASE 4"/>
    <property type="match status" value="1"/>
</dbReference>
<dbReference type="AlphaFoldDB" id="V6M028"/>
<dbReference type="Gene3D" id="3.40.50.150">
    <property type="entry name" value="Vaccinia Virus protein VP39"/>
    <property type="match status" value="1"/>
</dbReference>
<keyword evidence="2 5" id="KW-0489">Methyltransferase</keyword>
<evidence type="ECO:0000256" key="3">
    <source>
        <dbReference type="ARBA" id="ARBA00022679"/>
    </source>
</evidence>
<reference evidence="5 6" key="1">
    <citation type="journal article" date="2014" name="PLoS Genet.">
        <title>The Genome of Spironucleus salmonicida Highlights a Fish Pathogen Adapted to Fluctuating Environments.</title>
        <authorList>
            <person name="Xu F."/>
            <person name="Jerlstrom-Hultqvist J."/>
            <person name="Einarsson E."/>
            <person name="Astvaldsson A."/>
            <person name="Svard S.G."/>
            <person name="Andersson J.O."/>
        </authorList>
    </citation>
    <scope>NUCLEOTIDE SEQUENCE</scope>
    <source>
        <strain evidence="6">ATCC 50377</strain>
    </source>
</reference>
<dbReference type="InterPro" id="IPR025714">
    <property type="entry name" value="Methyltranfer_dom"/>
</dbReference>
<name>V6M028_9EUKA</name>
<gene>
    <name evidence="5" type="ORF">SS50377_13556</name>
    <name evidence="6" type="ORF">SS50377_23796</name>
</gene>
<comment type="similarity">
    <text evidence="1">Belongs to the methyltransferase superfamily.</text>
</comment>
<evidence type="ECO:0000313" key="7">
    <source>
        <dbReference type="Proteomes" id="UP000018208"/>
    </source>
</evidence>
<evidence type="ECO:0000313" key="5">
    <source>
        <dbReference type="EMBL" id="EST46474.1"/>
    </source>
</evidence>
<reference evidence="6" key="2">
    <citation type="submission" date="2020-12" db="EMBL/GenBank/DDBJ databases">
        <title>New Spironucleus salmonicida genome in near-complete chromosomes.</title>
        <authorList>
            <person name="Xu F."/>
            <person name="Kurt Z."/>
            <person name="Jimenez-Gonzalez A."/>
            <person name="Astvaldsson A."/>
            <person name="Andersson J.O."/>
            <person name="Svard S.G."/>
        </authorList>
    </citation>
    <scope>NUCLEOTIDE SEQUENCE</scope>
    <source>
        <strain evidence="6">ATCC 50377</strain>
    </source>
</reference>
<dbReference type="PANTHER" id="PTHR12176">
    <property type="entry name" value="SAM-DEPENDENT METHYLTRANSFERASE SUPERFAMILY PROTEIN"/>
    <property type="match status" value="1"/>
</dbReference>
<dbReference type="InterPro" id="IPR029063">
    <property type="entry name" value="SAM-dependent_MTases_sf"/>
</dbReference>
<accession>V6M028</accession>
<dbReference type="OrthoDB" id="411785at2759"/>
<dbReference type="Proteomes" id="UP000018208">
    <property type="component" value="Unassembled WGS sequence"/>
</dbReference>
<dbReference type="SUPFAM" id="SSF53335">
    <property type="entry name" value="S-adenosyl-L-methionine-dependent methyltransferases"/>
    <property type="match status" value="1"/>
</dbReference>
<dbReference type="GO" id="GO:0008168">
    <property type="term" value="F:methyltransferase activity"/>
    <property type="evidence" value="ECO:0007669"/>
    <property type="project" value="UniProtKB-KW"/>
</dbReference>
<evidence type="ECO:0000256" key="2">
    <source>
        <dbReference type="ARBA" id="ARBA00022603"/>
    </source>
</evidence>
<dbReference type="EMBL" id="AUWU02000004">
    <property type="protein sequence ID" value="KAH0573861.1"/>
    <property type="molecule type" value="Genomic_DNA"/>
</dbReference>
<keyword evidence="7" id="KW-1185">Reference proteome</keyword>
<evidence type="ECO:0000259" key="4">
    <source>
        <dbReference type="Pfam" id="PF13847"/>
    </source>
</evidence>
<feature type="domain" description="Methyltransferase" evidence="4">
    <location>
        <begin position="38"/>
        <end position="159"/>
    </location>
</feature>
<organism evidence="5">
    <name type="scientific">Spironucleus salmonicida</name>
    <dbReference type="NCBI Taxonomy" id="348837"/>
    <lineage>
        <taxon>Eukaryota</taxon>
        <taxon>Metamonada</taxon>
        <taxon>Diplomonadida</taxon>
        <taxon>Hexamitidae</taxon>
        <taxon>Hexamitinae</taxon>
        <taxon>Spironucleus</taxon>
    </lineage>
</organism>
<sequence length="195" mass="23067">MYHQSQFWEDRYKQNQQLFDFYCQICQLEEELKEYLIKDAKILIIGAGTSRTPFQLYDQGYKCIKCIDFSKNAVEAVQEHMKTRPEIEYEIQDVTCFKDKFKYDLILDKGCLDCVIASPQSPLDSFMAALEQLYEKLQDNGVIFSITFDSERDELIEEAFPDKFTITIVEKRIEVDTQWGQNLYCFILKKLPKQP</sequence>
<dbReference type="VEuPathDB" id="GiardiaDB:SS50377_23796"/>
<evidence type="ECO:0000256" key="1">
    <source>
        <dbReference type="ARBA" id="ARBA00008361"/>
    </source>
</evidence>
<evidence type="ECO:0000313" key="6">
    <source>
        <dbReference type="EMBL" id="KAH0573861.1"/>
    </source>
</evidence>
<keyword evidence="3 5" id="KW-0808">Transferase</keyword>
<dbReference type="EMBL" id="KI546074">
    <property type="protein sequence ID" value="EST46474.1"/>
    <property type="molecule type" value="Genomic_DNA"/>
</dbReference>
<protein>
    <submittedName>
        <fullName evidence="6">Endothelin-converting enzyme 1</fullName>
    </submittedName>
    <submittedName>
        <fullName evidence="5">Methyltransferase domain-containing protein</fullName>
    </submittedName>
</protein>
<dbReference type="GO" id="GO:0032259">
    <property type="term" value="P:methylation"/>
    <property type="evidence" value="ECO:0007669"/>
    <property type="project" value="UniProtKB-KW"/>
</dbReference>
<proteinExistence type="inferred from homology"/>
<dbReference type="InterPro" id="IPR051419">
    <property type="entry name" value="Lys/N-term_MeTrsfase_sf"/>
</dbReference>